<keyword evidence="1" id="KW-0472">Membrane</keyword>
<organism evidence="2 3">
    <name type="scientific">Ascobolus immersus RN42</name>
    <dbReference type="NCBI Taxonomy" id="1160509"/>
    <lineage>
        <taxon>Eukaryota</taxon>
        <taxon>Fungi</taxon>
        <taxon>Dikarya</taxon>
        <taxon>Ascomycota</taxon>
        <taxon>Pezizomycotina</taxon>
        <taxon>Pezizomycetes</taxon>
        <taxon>Pezizales</taxon>
        <taxon>Ascobolaceae</taxon>
        <taxon>Ascobolus</taxon>
    </lineage>
</organism>
<accession>A0A3N4I9W5</accession>
<name>A0A3N4I9W5_ASCIM</name>
<dbReference type="EMBL" id="ML119668">
    <property type="protein sequence ID" value="RPA82862.1"/>
    <property type="molecule type" value="Genomic_DNA"/>
</dbReference>
<gene>
    <name evidence="2" type="ORF">BJ508DRAFT_80713</name>
</gene>
<evidence type="ECO:0000256" key="1">
    <source>
        <dbReference type="SAM" id="Phobius"/>
    </source>
</evidence>
<sequence length="83" mass="9534">MLSYLLYLLICHYACRAFGMFSSLLRFATVQFNPYLLGVHFLLFSFVIGCVGRSFVDEQATFPSKIFCILLILAFSSWHGCFM</sequence>
<feature type="transmembrane region" description="Helical" evidence="1">
    <location>
        <begin position="35"/>
        <end position="56"/>
    </location>
</feature>
<evidence type="ECO:0000313" key="3">
    <source>
        <dbReference type="Proteomes" id="UP000275078"/>
    </source>
</evidence>
<dbReference type="Proteomes" id="UP000275078">
    <property type="component" value="Unassembled WGS sequence"/>
</dbReference>
<feature type="transmembrane region" description="Helical" evidence="1">
    <location>
        <begin position="62"/>
        <end position="82"/>
    </location>
</feature>
<keyword evidence="1" id="KW-0812">Transmembrane</keyword>
<evidence type="ECO:0000313" key="2">
    <source>
        <dbReference type="EMBL" id="RPA82862.1"/>
    </source>
</evidence>
<reference evidence="2 3" key="1">
    <citation type="journal article" date="2018" name="Nat. Ecol. Evol.">
        <title>Pezizomycetes genomes reveal the molecular basis of ectomycorrhizal truffle lifestyle.</title>
        <authorList>
            <person name="Murat C."/>
            <person name="Payen T."/>
            <person name="Noel B."/>
            <person name="Kuo A."/>
            <person name="Morin E."/>
            <person name="Chen J."/>
            <person name="Kohler A."/>
            <person name="Krizsan K."/>
            <person name="Balestrini R."/>
            <person name="Da Silva C."/>
            <person name="Montanini B."/>
            <person name="Hainaut M."/>
            <person name="Levati E."/>
            <person name="Barry K.W."/>
            <person name="Belfiori B."/>
            <person name="Cichocki N."/>
            <person name="Clum A."/>
            <person name="Dockter R.B."/>
            <person name="Fauchery L."/>
            <person name="Guy J."/>
            <person name="Iotti M."/>
            <person name="Le Tacon F."/>
            <person name="Lindquist E.A."/>
            <person name="Lipzen A."/>
            <person name="Malagnac F."/>
            <person name="Mello A."/>
            <person name="Molinier V."/>
            <person name="Miyauchi S."/>
            <person name="Poulain J."/>
            <person name="Riccioni C."/>
            <person name="Rubini A."/>
            <person name="Sitrit Y."/>
            <person name="Splivallo R."/>
            <person name="Traeger S."/>
            <person name="Wang M."/>
            <person name="Zifcakova L."/>
            <person name="Wipf D."/>
            <person name="Zambonelli A."/>
            <person name="Paolocci F."/>
            <person name="Nowrousian M."/>
            <person name="Ottonello S."/>
            <person name="Baldrian P."/>
            <person name="Spatafora J.W."/>
            <person name="Henrissat B."/>
            <person name="Nagy L.G."/>
            <person name="Aury J.M."/>
            <person name="Wincker P."/>
            <person name="Grigoriev I.V."/>
            <person name="Bonfante P."/>
            <person name="Martin F.M."/>
        </authorList>
    </citation>
    <scope>NUCLEOTIDE SEQUENCE [LARGE SCALE GENOMIC DNA]</scope>
    <source>
        <strain evidence="2 3">RN42</strain>
    </source>
</reference>
<keyword evidence="3" id="KW-1185">Reference proteome</keyword>
<feature type="transmembrane region" description="Helical" evidence="1">
    <location>
        <begin position="6"/>
        <end position="28"/>
    </location>
</feature>
<dbReference type="AlphaFoldDB" id="A0A3N4I9W5"/>
<protein>
    <submittedName>
        <fullName evidence="2">Uncharacterized protein</fullName>
    </submittedName>
</protein>
<proteinExistence type="predicted"/>
<keyword evidence="1" id="KW-1133">Transmembrane helix</keyword>